<evidence type="ECO:0000256" key="8">
    <source>
        <dbReference type="HAMAP-Rule" id="MF_01521"/>
    </source>
</evidence>
<reference evidence="10 11" key="1">
    <citation type="submission" date="2017-09" db="EMBL/GenBank/DDBJ databases">
        <title>Bacterial strain isolated from the female urinary microbiota.</title>
        <authorList>
            <person name="Thomas-White K."/>
            <person name="Kumar N."/>
            <person name="Forster S."/>
            <person name="Putonti C."/>
            <person name="Lawley T."/>
            <person name="Wolfe A.J."/>
        </authorList>
    </citation>
    <scope>NUCLEOTIDE SEQUENCE [LARGE SCALE GENOMIC DNA]</scope>
    <source>
        <strain evidence="10 11">UMB0204</strain>
    </source>
</reference>
<keyword evidence="7 8" id="KW-0464">Manganese</keyword>
<comment type="caution">
    <text evidence="10">The sequence shown here is derived from an EMBL/GenBank/DDBJ whole genome shotgun (WGS) entry which is preliminary data.</text>
</comment>
<comment type="subcellular location">
    <subcellularLocation>
        <location evidence="8">Cell membrane</location>
        <topology evidence="8">Multi-pass membrane protein</topology>
    </subcellularLocation>
</comment>
<keyword evidence="5 8" id="KW-0406">Ion transport</keyword>
<evidence type="ECO:0000256" key="6">
    <source>
        <dbReference type="ARBA" id="ARBA00023136"/>
    </source>
</evidence>
<dbReference type="InterPro" id="IPR022929">
    <property type="entry name" value="Put_MntP"/>
</dbReference>
<dbReference type="PANTHER" id="PTHR35529">
    <property type="entry name" value="MANGANESE EFFLUX PUMP MNTP-RELATED"/>
    <property type="match status" value="1"/>
</dbReference>
<accession>A0A2N6UK32</accession>
<feature type="transmembrane region" description="Helical" evidence="8">
    <location>
        <begin position="68"/>
        <end position="85"/>
    </location>
</feature>
<evidence type="ECO:0000313" key="10">
    <source>
        <dbReference type="EMBL" id="PMC82157.1"/>
    </source>
</evidence>
<dbReference type="RefSeq" id="WP_102197289.1">
    <property type="nucleotide sequence ID" value="NZ_PNHP01000001.1"/>
</dbReference>
<keyword evidence="4 8" id="KW-1133">Transmembrane helix</keyword>
<dbReference type="GO" id="GO:0005384">
    <property type="term" value="F:manganese ion transmembrane transporter activity"/>
    <property type="evidence" value="ECO:0007669"/>
    <property type="project" value="UniProtKB-UniRule"/>
</dbReference>
<evidence type="ECO:0000256" key="2">
    <source>
        <dbReference type="ARBA" id="ARBA00022475"/>
    </source>
</evidence>
<dbReference type="Pfam" id="PF02659">
    <property type="entry name" value="Mntp"/>
    <property type="match status" value="1"/>
</dbReference>
<evidence type="ECO:0000313" key="11">
    <source>
        <dbReference type="Proteomes" id="UP000235658"/>
    </source>
</evidence>
<keyword evidence="6 8" id="KW-0472">Membrane</keyword>
<feature type="chain" id="PRO_5014626833" description="Putative manganese efflux pump MntP" evidence="9">
    <location>
        <begin position="20"/>
        <end position="185"/>
    </location>
</feature>
<proteinExistence type="inferred from homology"/>
<evidence type="ECO:0000256" key="5">
    <source>
        <dbReference type="ARBA" id="ARBA00023065"/>
    </source>
</evidence>
<evidence type="ECO:0000256" key="7">
    <source>
        <dbReference type="ARBA" id="ARBA00023211"/>
    </source>
</evidence>
<feature type="transmembrane region" description="Helical" evidence="8">
    <location>
        <begin position="37"/>
        <end position="56"/>
    </location>
</feature>
<organism evidence="10 11">
    <name type="scientific">Anaerococcus hydrogenalis</name>
    <dbReference type="NCBI Taxonomy" id="33029"/>
    <lineage>
        <taxon>Bacteria</taxon>
        <taxon>Bacillati</taxon>
        <taxon>Bacillota</taxon>
        <taxon>Tissierellia</taxon>
        <taxon>Tissierellales</taxon>
        <taxon>Peptoniphilaceae</taxon>
        <taxon>Anaerococcus</taxon>
    </lineage>
</organism>
<feature type="transmembrane region" description="Helical" evidence="8">
    <location>
        <begin position="105"/>
        <end position="127"/>
    </location>
</feature>
<dbReference type="InterPro" id="IPR003810">
    <property type="entry name" value="Mntp/YtaF"/>
</dbReference>
<dbReference type="GO" id="GO:0005886">
    <property type="term" value="C:plasma membrane"/>
    <property type="evidence" value="ECO:0007669"/>
    <property type="project" value="UniProtKB-SubCell"/>
</dbReference>
<dbReference type="AlphaFoldDB" id="A0A2N6UK32"/>
<keyword evidence="9" id="KW-0732">Signal</keyword>
<feature type="transmembrane region" description="Helical" evidence="8">
    <location>
        <begin position="134"/>
        <end position="152"/>
    </location>
</feature>
<evidence type="ECO:0000256" key="9">
    <source>
        <dbReference type="SAM" id="SignalP"/>
    </source>
</evidence>
<keyword evidence="2 8" id="KW-1003">Cell membrane</keyword>
<gene>
    <name evidence="8" type="primary">mntP</name>
    <name evidence="10" type="ORF">CJ192_00030</name>
</gene>
<name>A0A2N6UK32_9FIRM</name>
<keyword evidence="1 8" id="KW-0813">Transport</keyword>
<comment type="function">
    <text evidence="8">Probably functions as a manganese efflux pump.</text>
</comment>
<sequence>MSLFSILLLAIGLSMDAFAASICQGLQIKKTTIKDTLSIGLCFGIFQGLMPILGYFLAASFANSIKAIDHWVAFVLLFIIGFQMIKESRDASCEISHGLSLKSLLSLGIATSIDAMAVGVSFAFLNVNIFSSSLIIGFTTFLLSSIAFKIGNKLGMRSKQISELIGGIILIILGFKILIEHLFLQ</sequence>
<dbReference type="EMBL" id="PNHP01000001">
    <property type="protein sequence ID" value="PMC82157.1"/>
    <property type="molecule type" value="Genomic_DNA"/>
</dbReference>
<dbReference type="PANTHER" id="PTHR35529:SF1">
    <property type="entry name" value="MANGANESE EFFLUX PUMP MNTP-RELATED"/>
    <property type="match status" value="1"/>
</dbReference>
<dbReference type="GeneID" id="84577563"/>
<evidence type="ECO:0000256" key="4">
    <source>
        <dbReference type="ARBA" id="ARBA00022989"/>
    </source>
</evidence>
<dbReference type="HAMAP" id="MF_01521">
    <property type="entry name" value="MntP_pump"/>
    <property type="match status" value="1"/>
</dbReference>
<feature type="transmembrane region" description="Helical" evidence="8">
    <location>
        <begin position="164"/>
        <end position="184"/>
    </location>
</feature>
<protein>
    <recommendedName>
        <fullName evidence="8">Putative manganese efflux pump MntP</fullName>
    </recommendedName>
</protein>
<keyword evidence="3 8" id="KW-0812">Transmembrane</keyword>
<dbReference type="Proteomes" id="UP000235658">
    <property type="component" value="Unassembled WGS sequence"/>
</dbReference>
<evidence type="ECO:0000256" key="3">
    <source>
        <dbReference type="ARBA" id="ARBA00022692"/>
    </source>
</evidence>
<comment type="similarity">
    <text evidence="8">Belongs to the MntP (TC 9.B.29) family.</text>
</comment>
<evidence type="ECO:0000256" key="1">
    <source>
        <dbReference type="ARBA" id="ARBA00022448"/>
    </source>
</evidence>
<feature type="signal peptide" evidence="9">
    <location>
        <begin position="1"/>
        <end position="19"/>
    </location>
</feature>